<evidence type="ECO:0000313" key="3">
    <source>
        <dbReference type="EMBL" id="XBH08711.1"/>
    </source>
</evidence>
<dbReference type="NCBIfam" id="TIGR01764">
    <property type="entry name" value="excise"/>
    <property type="match status" value="1"/>
</dbReference>
<gene>
    <name evidence="3" type="ORF">P4G45_09400</name>
</gene>
<feature type="region of interest" description="Disordered" evidence="1">
    <location>
        <begin position="1"/>
        <end position="29"/>
    </location>
</feature>
<sequence length="82" mass="9286">MLPLSSRHQQESEAIPKKPPASADVHPEPLLDSDEAAAIMRIHPKTLQRYARQGIVRGLQLGSMWRFRASDIDRWISERLAG</sequence>
<dbReference type="GO" id="GO:0003677">
    <property type="term" value="F:DNA binding"/>
    <property type="evidence" value="ECO:0007669"/>
    <property type="project" value="InterPro"/>
</dbReference>
<dbReference type="AlphaFoldDB" id="A0AAU7CUD2"/>
<dbReference type="InterPro" id="IPR036388">
    <property type="entry name" value="WH-like_DNA-bd_sf"/>
</dbReference>
<evidence type="ECO:0000259" key="2">
    <source>
        <dbReference type="Pfam" id="PF12728"/>
    </source>
</evidence>
<name>A0AAU7CUD2_9BACT</name>
<accession>A0AAU7CUD2</accession>
<dbReference type="InterPro" id="IPR009061">
    <property type="entry name" value="DNA-bd_dom_put_sf"/>
</dbReference>
<dbReference type="InterPro" id="IPR010093">
    <property type="entry name" value="SinI_DNA-bd"/>
</dbReference>
<reference evidence="3" key="1">
    <citation type="submission" date="2023-03" db="EMBL/GenBank/DDBJ databases">
        <title>Edaphobacter sp.</title>
        <authorList>
            <person name="Huber K.J."/>
            <person name="Papendorf J."/>
            <person name="Pilke C."/>
            <person name="Bunk B."/>
            <person name="Sproeer C."/>
            <person name="Pester M."/>
        </authorList>
    </citation>
    <scope>NUCLEOTIDE SEQUENCE</scope>
    <source>
        <strain evidence="3">DSM 109919</strain>
    </source>
</reference>
<dbReference type="RefSeq" id="WP_348266221.1">
    <property type="nucleotide sequence ID" value="NZ_CP121194.1"/>
</dbReference>
<evidence type="ECO:0000256" key="1">
    <source>
        <dbReference type="SAM" id="MobiDB-lite"/>
    </source>
</evidence>
<proteinExistence type="predicted"/>
<dbReference type="EMBL" id="CP121194">
    <property type="protein sequence ID" value="XBH08711.1"/>
    <property type="molecule type" value="Genomic_DNA"/>
</dbReference>
<dbReference type="InterPro" id="IPR041657">
    <property type="entry name" value="HTH_17"/>
</dbReference>
<organism evidence="3">
    <name type="scientific">Edaphobacter paludis</name>
    <dbReference type="NCBI Taxonomy" id="3035702"/>
    <lineage>
        <taxon>Bacteria</taxon>
        <taxon>Pseudomonadati</taxon>
        <taxon>Acidobacteriota</taxon>
        <taxon>Terriglobia</taxon>
        <taxon>Terriglobales</taxon>
        <taxon>Acidobacteriaceae</taxon>
        <taxon>Edaphobacter</taxon>
    </lineage>
</organism>
<dbReference type="SUPFAM" id="SSF46955">
    <property type="entry name" value="Putative DNA-binding domain"/>
    <property type="match status" value="1"/>
</dbReference>
<feature type="domain" description="Helix-turn-helix" evidence="2">
    <location>
        <begin position="30"/>
        <end position="79"/>
    </location>
</feature>
<dbReference type="Gene3D" id="1.10.10.10">
    <property type="entry name" value="Winged helix-like DNA-binding domain superfamily/Winged helix DNA-binding domain"/>
    <property type="match status" value="1"/>
</dbReference>
<dbReference type="KEGG" id="epl:P4G45_09400"/>
<dbReference type="Pfam" id="PF12728">
    <property type="entry name" value="HTH_17"/>
    <property type="match status" value="1"/>
</dbReference>
<protein>
    <submittedName>
        <fullName evidence="3">Helix-turn-helix domain-containing protein</fullName>
    </submittedName>
</protein>